<feature type="transmembrane region" description="Helical" evidence="1">
    <location>
        <begin position="388"/>
        <end position="408"/>
    </location>
</feature>
<feature type="signal peptide" evidence="2">
    <location>
        <begin position="1"/>
        <end position="30"/>
    </location>
</feature>
<accession>A0ABU2KRC6</accession>
<dbReference type="GO" id="GO:0016787">
    <property type="term" value="F:hydrolase activity"/>
    <property type="evidence" value="ECO:0007669"/>
    <property type="project" value="UniProtKB-KW"/>
</dbReference>
<dbReference type="InterPro" id="IPR012338">
    <property type="entry name" value="Beta-lactam/transpept-like"/>
</dbReference>
<dbReference type="Gene3D" id="3.40.710.10">
    <property type="entry name" value="DD-peptidase/beta-lactamase superfamily"/>
    <property type="match status" value="1"/>
</dbReference>
<dbReference type="InterPro" id="IPR050491">
    <property type="entry name" value="AmpC-like"/>
</dbReference>
<dbReference type="Proteomes" id="UP001183226">
    <property type="component" value="Unassembled WGS sequence"/>
</dbReference>
<organism evidence="4 5">
    <name type="scientific">Streptomonospora wellingtoniae</name>
    <dbReference type="NCBI Taxonomy" id="3075544"/>
    <lineage>
        <taxon>Bacteria</taxon>
        <taxon>Bacillati</taxon>
        <taxon>Actinomycetota</taxon>
        <taxon>Actinomycetes</taxon>
        <taxon>Streptosporangiales</taxon>
        <taxon>Nocardiopsidaceae</taxon>
        <taxon>Streptomonospora</taxon>
    </lineage>
</organism>
<proteinExistence type="predicted"/>
<feature type="domain" description="Beta-lactamase-related" evidence="3">
    <location>
        <begin position="42"/>
        <end position="363"/>
    </location>
</feature>
<feature type="transmembrane region" description="Helical" evidence="1">
    <location>
        <begin position="468"/>
        <end position="494"/>
    </location>
</feature>
<dbReference type="Pfam" id="PF00144">
    <property type="entry name" value="Beta-lactamase"/>
    <property type="match status" value="1"/>
</dbReference>
<gene>
    <name evidence="4" type="ORF">RM446_06775</name>
</gene>
<dbReference type="EMBL" id="JAVREK010000005">
    <property type="protein sequence ID" value="MDT0301815.1"/>
    <property type="molecule type" value="Genomic_DNA"/>
</dbReference>
<dbReference type="SUPFAM" id="SSF56601">
    <property type="entry name" value="beta-lactamase/transpeptidase-like"/>
    <property type="match status" value="1"/>
</dbReference>
<evidence type="ECO:0000313" key="4">
    <source>
        <dbReference type="EMBL" id="MDT0301815.1"/>
    </source>
</evidence>
<keyword evidence="2" id="KW-0732">Signal</keyword>
<evidence type="ECO:0000313" key="5">
    <source>
        <dbReference type="Proteomes" id="UP001183226"/>
    </source>
</evidence>
<keyword evidence="1" id="KW-1133">Transmembrane helix</keyword>
<evidence type="ECO:0000256" key="1">
    <source>
        <dbReference type="SAM" id="Phobius"/>
    </source>
</evidence>
<feature type="transmembrane region" description="Helical" evidence="1">
    <location>
        <begin position="428"/>
        <end position="448"/>
    </location>
</feature>
<feature type="chain" id="PRO_5046865056" evidence="2">
    <location>
        <begin position="31"/>
        <end position="513"/>
    </location>
</feature>
<dbReference type="PANTHER" id="PTHR46825">
    <property type="entry name" value="D-ALANYL-D-ALANINE-CARBOXYPEPTIDASE/ENDOPEPTIDASE AMPH"/>
    <property type="match status" value="1"/>
</dbReference>
<dbReference type="RefSeq" id="WP_311544286.1">
    <property type="nucleotide sequence ID" value="NZ_JAVREK010000005.1"/>
</dbReference>
<keyword evidence="1" id="KW-0472">Membrane</keyword>
<keyword evidence="4" id="KW-0378">Hydrolase</keyword>
<keyword evidence="5" id="KW-1185">Reference proteome</keyword>
<evidence type="ECO:0000259" key="3">
    <source>
        <dbReference type="Pfam" id="PF00144"/>
    </source>
</evidence>
<sequence>MPAPPPVLRACAALLCGVLLSVAACSPARAAPAGPAAGAASIDAYLRERMAATGTPGLAYALVGPDGPEHTAAWGRDGDGAPITEDTPFLWGSVAKPVTATLVMSLAESGLLSPDDRVREHLPGFTLAGGAGGGITLRHLLAQTSGIPAGTGATDRFDSAGDPYGRAVPALAGVEPLAAPGTRHVYASENYLLLGAVVEAVTGRPFAEVQRRRVLEPLGMTGAITTAREARAVAPGHRYVFGRPVAFDAPYDAAGASYGYLGGSVVDLARFAAANLGAGRKGDSDVLSAASFDRMHTGQARISATHRYGLGWRADERNRDLGVSTVWHGGGVSGYQAAVVLLPERARAVVVVQNAYGGLQDAELIETGLGAARMAAGGAAPDASVDGWTYPALLAVLCAVLAAALTLVGASVRRLRRAGGPARRRSAVAAAAWALGGVVAAWSVAVPLPRSAMGVADLRRVALWQPDAAGLLAAVAAAALMVALLRAAAAARILRAVRAARTRQAAASSRPRL</sequence>
<evidence type="ECO:0000256" key="2">
    <source>
        <dbReference type="SAM" id="SignalP"/>
    </source>
</evidence>
<keyword evidence="1" id="KW-0812">Transmembrane</keyword>
<dbReference type="PANTHER" id="PTHR46825:SF9">
    <property type="entry name" value="BETA-LACTAMASE-RELATED DOMAIN-CONTAINING PROTEIN"/>
    <property type="match status" value="1"/>
</dbReference>
<protein>
    <submittedName>
        <fullName evidence="4">Serine hydrolase domain-containing protein</fullName>
        <ecNumber evidence="4">3.1.1.103</ecNumber>
    </submittedName>
</protein>
<dbReference type="EC" id="3.1.1.103" evidence="4"/>
<reference evidence="5" key="1">
    <citation type="submission" date="2023-07" db="EMBL/GenBank/DDBJ databases">
        <title>30 novel species of actinomycetes from the DSMZ collection.</title>
        <authorList>
            <person name="Nouioui I."/>
        </authorList>
    </citation>
    <scope>NUCLEOTIDE SEQUENCE [LARGE SCALE GENOMIC DNA]</scope>
    <source>
        <strain evidence="5">DSM 45055</strain>
    </source>
</reference>
<dbReference type="InterPro" id="IPR001466">
    <property type="entry name" value="Beta-lactam-related"/>
</dbReference>
<name>A0ABU2KRC6_9ACTN</name>
<comment type="caution">
    <text evidence="4">The sequence shown here is derived from an EMBL/GenBank/DDBJ whole genome shotgun (WGS) entry which is preliminary data.</text>
</comment>